<comment type="caution">
    <text evidence="3">The sequence shown here is derived from an EMBL/GenBank/DDBJ whole genome shotgun (WGS) entry which is preliminary data.</text>
</comment>
<gene>
    <name evidence="3" type="ORF">SSX86_015641</name>
</gene>
<sequence>MATIAYVILLFLTISTISTIHARESQFFAKVSNNNPQETQPLNTNQQTPDFVPQSREENGGSFGHESGQLPPSATAATATGLPANLPENYNPVAYTTPIHSSTQEDQFNQPQEYRYNGESQTYNSQNQNQNENQNQNQNENQNQNQNENQNQFIGTNDGGMYIPEKQGMSDTRFLDNGKYYYTGDNAYNSPKQGFEDASFMETQDSGKMYNSQKQGENEMYNSQSQGMGEAKYSTTNNADMYNSQKQGMSDTRFLENGKYYYDLNMENLNANTNLNSNSRDGYNTQGYYGNNENSYDRYNSNGGYQNQEFQGDQFNP</sequence>
<proteinExistence type="predicted"/>
<dbReference type="Proteomes" id="UP001408789">
    <property type="component" value="Unassembled WGS sequence"/>
</dbReference>
<dbReference type="EMBL" id="JBCNJP010000017">
    <property type="protein sequence ID" value="KAK9064261.1"/>
    <property type="molecule type" value="Genomic_DNA"/>
</dbReference>
<dbReference type="InterPro" id="IPR040290">
    <property type="entry name" value="Prot_E6-like"/>
</dbReference>
<feature type="compositionally biased region" description="Polar residues" evidence="1">
    <location>
        <begin position="33"/>
        <end position="49"/>
    </location>
</feature>
<protein>
    <recommendedName>
        <fullName evidence="5">Protein E6-like</fullName>
    </recommendedName>
</protein>
<evidence type="ECO:0000256" key="1">
    <source>
        <dbReference type="SAM" id="MobiDB-lite"/>
    </source>
</evidence>
<evidence type="ECO:0000256" key="2">
    <source>
        <dbReference type="SAM" id="SignalP"/>
    </source>
</evidence>
<feature type="compositionally biased region" description="Low complexity" evidence="1">
    <location>
        <begin position="126"/>
        <end position="152"/>
    </location>
</feature>
<evidence type="ECO:0000313" key="4">
    <source>
        <dbReference type="Proteomes" id="UP001408789"/>
    </source>
</evidence>
<reference evidence="3 4" key="1">
    <citation type="submission" date="2024-04" db="EMBL/GenBank/DDBJ databases">
        <title>The reference genome of an endangered Asteraceae, Deinandra increscens subsp. villosa, native to the Central Coast of California.</title>
        <authorList>
            <person name="Guilliams M."/>
            <person name="Hasenstab-Lehman K."/>
            <person name="Meyer R."/>
            <person name="Mcevoy S."/>
        </authorList>
    </citation>
    <scope>NUCLEOTIDE SEQUENCE [LARGE SCALE GENOMIC DNA]</scope>
    <source>
        <tissue evidence="3">Leaf</tissue>
    </source>
</reference>
<evidence type="ECO:0000313" key="3">
    <source>
        <dbReference type="EMBL" id="KAK9064261.1"/>
    </source>
</evidence>
<feature type="region of interest" description="Disordered" evidence="1">
    <location>
        <begin position="273"/>
        <end position="317"/>
    </location>
</feature>
<organism evidence="3 4">
    <name type="scientific">Deinandra increscens subsp. villosa</name>
    <dbReference type="NCBI Taxonomy" id="3103831"/>
    <lineage>
        <taxon>Eukaryota</taxon>
        <taxon>Viridiplantae</taxon>
        <taxon>Streptophyta</taxon>
        <taxon>Embryophyta</taxon>
        <taxon>Tracheophyta</taxon>
        <taxon>Spermatophyta</taxon>
        <taxon>Magnoliopsida</taxon>
        <taxon>eudicotyledons</taxon>
        <taxon>Gunneridae</taxon>
        <taxon>Pentapetalae</taxon>
        <taxon>asterids</taxon>
        <taxon>campanulids</taxon>
        <taxon>Asterales</taxon>
        <taxon>Asteraceae</taxon>
        <taxon>Asteroideae</taxon>
        <taxon>Heliantheae alliance</taxon>
        <taxon>Madieae</taxon>
        <taxon>Madiinae</taxon>
        <taxon>Deinandra</taxon>
    </lineage>
</organism>
<keyword evidence="4" id="KW-1185">Reference proteome</keyword>
<feature type="chain" id="PRO_5042842229" description="Protein E6-like" evidence="2">
    <location>
        <begin position="23"/>
        <end position="317"/>
    </location>
</feature>
<feature type="region of interest" description="Disordered" evidence="1">
    <location>
        <begin position="121"/>
        <end position="167"/>
    </location>
</feature>
<accession>A0AAP0GWD9</accession>
<name>A0AAP0GWD9_9ASTR</name>
<keyword evidence="2" id="KW-0732">Signal</keyword>
<dbReference type="AlphaFoldDB" id="A0AAP0GWD9"/>
<feature type="compositionally biased region" description="Polar residues" evidence="1">
    <location>
        <begin position="279"/>
        <end position="317"/>
    </location>
</feature>
<evidence type="ECO:0008006" key="5">
    <source>
        <dbReference type="Google" id="ProtNLM"/>
    </source>
</evidence>
<dbReference type="PANTHER" id="PTHR35274:SF2">
    <property type="entry name" value="E6-LIKE PROTEIN"/>
    <property type="match status" value="1"/>
</dbReference>
<feature type="signal peptide" evidence="2">
    <location>
        <begin position="1"/>
        <end position="22"/>
    </location>
</feature>
<feature type="region of interest" description="Disordered" evidence="1">
    <location>
        <begin position="33"/>
        <end position="96"/>
    </location>
</feature>
<dbReference type="PANTHER" id="PTHR35274">
    <property type="entry name" value="E6-LIKE PROTEIN"/>
    <property type="match status" value="1"/>
</dbReference>